<dbReference type="GO" id="GO:0001046">
    <property type="term" value="F:core promoter sequence-specific DNA binding"/>
    <property type="evidence" value="ECO:0007669"/>
    <property type="project" value="TreeGrafter"/>
</dbReference>
<sequence>MTLTFDKNTYRNLLTEVIPVAIETEEEYERVLKIVEELTFKKNRTTEEKALHKLLVILVEVYETENYPIEESAPHEILQHIMESSGTRQIDLVGIIGSSGVVSEVVNGKRAISKAQAKALSEYFKVSSSLFI</sequence>
<dbReference type="AlphaFoldDB" id="A0A1Z4LTF3"/>
<keyword evidence="2" id="KW-1185">Reference proteome</keyword>
<name>A0A1Z4LTF3_9CYAN</name>
<dbReference type="Gene3D" id="1.10.260.40">
    <property type="entry name" value="lambda repressor-like DNA-binding domains"/>
    <property type="match status" value="1"/>
</dbReference>
<evidence type="ECO:0000313" key="2">
    <source>
        <dbReference type="Proteomes" id="UP000218418"/>
    </source>
</evidence>
<organism evidence="1 2">
    <name type="scientific">Calothrix parasitica NIES-267</name>
    <dbReference type="NCBI Taxonomy" id="1973488"/>
    <lineage>
        <taxon>Bacteria</taxon>
        <taxon>Bacillati</taxon>
        <taxon>Cyanobacteriota</taxon>
        <taxon>Cyanophyceae</taxon>
        <taxon>Nostocales</taxon>
        <taxon>Calotrichaceae</taxon>
        <taxon>Calothrix</taxon>
    </lineage>
</organism>
<dbReference type="InterPro" id="IPR039060">
    <property type="entry name" value="Antitox_HigA"/>
</dbReference>
<dbReference type="Proteomes" id="UP000218418">
    <property type="component" value="Chromosome"/>
</dbReference>
<dbReference type="InterPro" id="IPR010982">
    <property type="entry name" value="Lambda_DNA-bd_dom_sf"/>
</dbReference>
<dbReference type="OrthoDB" id="464133at2"/>
<dbReference type="GO" id="GO:0006355">
    <property type="term" value="P:regulation of DNA-templated transcription"/>
    <property type="evidence" value="ECO:0007669"/>
    <property type="project" value="InterPro"/>
</dbReference>
<accession>A0A1Z4LTF3</accession>
<dbReference type="PANTHER" id="PTHR40455:SF1">
    <property type="entry name" value="ANTITOXIN HIGA"/>
    <property type="match status" value="1"/>
</dbReference>
<proteinExistence type="predicted"/>
<dbReference type="PANTHER" id="PTHR40455">
    <property type="entry name" value="ANTITOXIN HIGA"/>
    <property type="match status" value="1"/>
</dbReference>
<evidence type="ECO:0008006" key="3">
    <source>
        <dbReference type="Google" id="ProtNLM"/>
    </source>
</evidence>
<dbReference type="EMBL" id="AP018227">
    <property type="protein sequence ID" value="BAY84530.1"/>
    <property type="molecule type" value="Genomic_DNA"/>
</dbReference>
<protein>
    <recommendedName>
        <fullName evidence="3">HTH cro/C1-type domain-containing protein</fullName>
    </recommendedName>
</protein>
<reference evidence="1 2" key="1">
    <citation type="submission" date="2017-06" db="EMBL/GenBank/DDBJ databases">
        <title>Genome sequencing of cyanobaciteial culture collection at National Institute for Environmental Studies (NIES).</title>
        <authorList>
            <person name="Hirose Y."/>
            <person name="Shimura Y."/>
            <person name="Fujisawa T."/>
            <person name="Nakamura Y."/>
            <person name="Kawachi M."/>
        </authorList>
    </citation>
    <scope>NUCLEOTIDE SEQUENCE [LARGE SCALE GENOMIC DNA]</scope>
    <source>
        <strain evidence="1 2">NIES-267</strain>
    </source>
</reference>
<dbReference type="SUPFAM" id="SSF47413">
    <property type="entry name" value="lambda repressor-like DNA-binding domains"/>
    <property type="match status" value="1"/>
</dbReference>
<evidence type="ECO:0000313" key="1">
    <source>
        <dbReference type="EMBL" id="BAY84530.1"/>
    </source>
</evidence>
<gene>
    <name evidence="1" type="ORF">NIES267_40260</name>
</gene>